<sequence length="79" mass="9274">MQKLLDFSSLSNLQVMQPTISKRYLELSDSFRYALIFNKFRQVYLEDETSLTTATGFPGDCEGFKFNRMWKECFKAPVD</sequence>
<gene>
    <name evidence="1" type="ORF">H920_17352</name>
</gene>
<evidence type="ECO:0000313" key="2">
    <source>
        <dbReference type="Proteomes" id="UP000028990"/>
    </source>
</evidence>
<reference evidence="1 2" key="1">
    <citation type="submission" date="2013-11" db="EMBL/GenBank/DDBJ databases">
        <title>The Damaraland mole rat (Fukomys damarensis) genome and evolution of African mole rats.</title>
        <authorList>
            <person name="Gladyshev V.N."/>
            <person name="Fang X."/>
        </authorList>
    </citation>
    <scope>NUCLEOTIDE SEQUENCE [LARGE SCALE GENOMIC DNA]</scope>
    <source>
        <tissue evidence="1">Liver</tissue>
    </source>
</reference>
<proteinExistence type="predicted"/>
<organism evidence="1 2">
    <name type="scientific">Fukomys damarensis</name>
    <name type="common">Damaraland mole rat</name>
    <name type="synonym">Cryptomys damarensis</name>
    <dbReference type="NCBI Taxonomy" id="885580"/>
    <lineage>
        <taxon>Eukaryota</taxon>
        <taxon>Metazoa</taxon>
        <taxon>Chordata</taxon>
        <taxon>Craniata</taxon>
        <taxon>Vertebrata</taxon>
        <taxon>Euteleostomi</taxon>
        <taxon>Mammalia</taxon>
        <taxon>Eutheria</taxon>
        <taxon>Euarchontoglires</taxon>
        <taxon>Glires</taxon>
        <taxon>Rodentia</taxon>
        <taxon>Hystricomorpha</taxon>
        <taxon>Bathyergidae</taxon>
        <taxon>Fukomys</taxon>
    </lineage>
</organism>
<accession>A0A091CQ99</accession>
<dbReference type="Proteomes" id="UP000028990">
    <property type="component" value="Unassembled WGS sequence"/>
</dbReference>
<dbReference type="EMBL" id="KN124398">
    <property type="protein sequence ID" value="KFO21304.1"/>
    <property type="molecule type" value="Genomic_DNA"/>
</dbReference>
<keyword evidence="2" id="KW-1185">Reference proteome</keyword>
<protein>
    <submittedName>
        <fullName evidence="1">Uncharacterized protein</fullName>
    </submittedName>
</protein>
<name>A0A091CQ99_FUKDA</name>
<dbReference type="AlphaFoldDB" id="A0A091CQ99"/>
<evidence type="ECO:0000313" key="1">
    <source>
        <dbReference type="EMBL" id="KFO21304.1"/>
    </source>
</evidence>